<accession>A0A085WH46</accession>
<feature type="transmembrane region" description="Helical" evidence="1">
    <location>
        <begin position="365"/>
        <end position="385"/>
    </location>
</feature>
<feature type="transmembrane region" description="Helical" evidence="1">
    <location>
        <begin position="117"/>
        <end position="139"/>
    </location>
</feature>
<keyword evidence="1" id="KW-1133">Transmembrane helix</keyword>
<feature type="transmembrane region" description="Helical" evidence="1">
    <location>
        <begin position="257"/>
        <end position="282"/>
    </location>
</feature>
<feature type="transmembrane region" description="Helical" evidence="1">
    <location>
        <begin position="501"/>
        <end position="527"/>
    </location>
</feature>
<keyword evidence="1" id="KW-0472">Membrane</keyword>
<organism evidence="2 3">
    <name type="scientific">Hyalangium minutum</name>
    <dbReference type="NCBI Taxonomy" id="394096"/>
    <lineage>
        <taxon>Bacteria</taxon>
        <taxon>Pseudomonadati</taxon>
        <taxon>Myxococcota</taxon>
        <taxon>Myxococcia</taxon>
        <taxon>Myxococcales</taxon>
        <taxon>Cystobacterineae</taxon>
        <taxon>Archangiaceae</taxon>
        <taxon>Hyalangium</taxon>
    </lineage>
</organism>
<dbReference type="STRING" id="394096.DB31_8362"/>
<dbReference type="AlphaFoldDB" id="A0A085WH46"/>
<gene>
    <name evidence="2" type="ORF">DB31_8362</name>
</gene>
<keyword evidence="3" id="KW-1185">Reference proteome</keyword>
<feature type="transmembrane region" description="Helical" evidence="1">
    <location>
        <begin position="414"/>
        <end position="438"/>
    </location>
</feature>
<comment type="caution">
    <text evidence="2">The sequence shown here is derived from an EMBL/GenBank/DDBJ whole genome shotgun (WGS) entry which is preliminary data.</text>
</comment>
<protein>
    <submittedName>
        <fullName evidence="2">Uncharacterized protein</fullName>
    </submittedName>
</protein>
<feature type="transmembrane region" description="Helical" evidence="1">
    <location>
        <begin position="533"/>
        <end position="557"/>
    </location>
</feature>
<sequence length="574" mass="60974">MSFPRAVAFLWWASLRNRVRKQLERMRQPKYLAGLIVGGAYLYMMVVRRLSYSRSVESLPPSARALAELSLGTMVMVSLAAAWILGQDRPSLAFTETEVQQLFAAPISRRGLLHYKLARGVMGAGVSSVFTTIFIGRAVTPHLVLFFLGSVLAFVTVNLHVTAASFVRTRLARLGGWGTVLRWAVLLVLFAALGWAGYSAFQENPFPVGPEGQAPSREWLFALVSHPALQVALWPGRVLVAPALAEGVGAFLRSMPIVLGLLAVHYLWITVLIVPFEEAVVVRAEETARRRSQRVARVGHIVLRKPFFRLSASGRPEVALLWKNLIAARRIAGPEVLLVLALLGLAVPLGVAVFAPAALSQTRQVMAGVYLTFAGMLTVFGPVSMRSDLRLDLPKLDLLRALPLTGRQVVAAEMLAPGVLLAIMQLVLLLLAVAMAVGAPGPWGAELWVAGALGLAPLLPALAIGGVFVQNAAVVLFPAWLPADGERARGIEALGQRLLTLAGALVVVMGGLLPAAIVAALVGFALYGVLGVWALPCAGLVAAAGVSLEVGLGVMALGRAFDRMDVSSEGVGAP</sequence>
<feature type="transmembrane region" description="Helical" evidence="1">
    <location>
        <begin position="145"/>
        <end position="167"/>
    </location>
</feature>
<evidence type="ECO:0000256" key="1">
    <source>
        <dbReference type="SAM" id="Phobius"/>
    </source>
</evidence>
<name>A0A085WH46_9BACT</name>
<feature type="transmembrane region" description="Helical" evidence="1">
    <location>
        <begin position="336"/>
        <end position="359"/>
    </location>
</feature>
<evidence type="ECO:0000313" key="3">
    <source>
        <dbReference type="Proteomes" id="UP000028725"/>
    </source>
</evidence>
<reference evidence="2 3" key="1">
    <citation type="submission" date="2014-04" db="EMBL/GenBank/DDBJ databases">
        <title>Genome assembly of Hyalangium minutum DSM 14724.</title>
        <authorList>
            <person name="Sharma G."/>
            <person name="Subramanian S."/>
        </authorList>
    </citation>
    <scope>NUCLEOTIDE SEQUENCE [LARGE SCALE GENOMIC DNA]</scope>
    <source>
        <strain evidence="2 3">DSM 14724</strain>
    </source>
</reference>
<dbReference type="Proteomes" id="UP000028725">
    <property type="component" value="Unassembled WGS sequence"/>
</dbReference>
<dbReference type="RefSeq" id="WP_044190972.1">
    <property type="nucleotide sequence ID" value="NZ_JMCB01000008.1"/>
</dbReference>
<dbReference type="EMBL" id="JMCB01000008">
    <property type="protein sequence ID" value="KFE67009.1"/>
    <property type="molecule type" value="Genomic_DNA"/>
</dbReference>
<dbReference type="OrthoDB" id="5380461at2"/>
<evidence type="ECO:0000313" key="2">
    <source>
        <dbReference type="EMBL" id="KFE67009.1"/>
    </source>
</evidence>
<feature type="transmembrane region" description="Helical" evidence="1">
    <location>
        <begin position="31"/>
        <end position="51"/>
    </location>
</feature>
<feature type="transmembrane region" description="Helical" evidence="1">
    <location>
        <begin position="179"/>
        <end position="198"/>
    </location>
</feature>
<keyword evidence="1" id="KW-0812">Transmembrane</keyword>
<feature type="transmembrane region" description="Helical" evidence="1">
    <location>
        <begin position="458"/>
        <end position="481"/>
    </location>
</feature>
<proteinExistence type="predicted"/>
<feature type="transmembrane region" description="Helical" evidence="1">
    <location>
        <begin position="63"/>
        <end position="85"/>
    </location>
</feature>